<dbReference type="Proteomes" id="UP001165960">
    <property type="component" value="Unassembled WGS sequence"/>
</dbReference>
<dbReference type="EMBL" id="QTSX02005731">
    <property type="protein sequence ID" value="KAJ9058301.1"/>
    <property type="molecule type" value="Genomic_DNA"/>
</dbReference>
<organism evidence="1 2">
    <name type="scientific">Entomophthora muscae</name>
    <dbReference type="NCBI Taxonomy" id="34485"/>
    <lineage>
        <taxon>Eukaryota</taxon>
        <taxon>Fungi</taxon>
        <taxon>Fungi incertae sedis</taxon>
        <taxon>Zoopagomycota</taxon>
        <taxon>Entomophthoromycotina</taxon>
        <taxon>Entomophthoromycetes</taxon>
        <taxon>Entomophthorales</taxon>
        <taxon>Entomophthoraceae</taxon>
        <taxon>Entomophthora</taxon>
    </lineage>
</organism>
<sequence length="101" mass="11121">MEGSSTALEVIQGCGHQASVYPAGHADVHLADVIFFNMGSTLRERRPQAFNKLYLGVLDHIFLFGCQMVADLFVKMVFHVNMGNQSCVSGPRMGQTKPYVT</sequence>
<comment type="caution">
    <text evidence="1">The sequence shown here is derived from an EMBL/GenBank/DDBJ whole genome shotgun (WGS) entry which is preliminary data.</text>
</comment>
<name>A0ACC2S7N9_9FUNG</name>
<keyword evidence="2" id="KW-1185">Reference proteome</keyword>
<protein>
    <submittedName>
        <fullName evidence="1">Uncharacterized protein</fullName>
    </submittedName>
</protein>
<gene>
    <name evidence="1" type="ORF">DSO57_1013786</name>
</gene>
<proteinExistence type="predicted"/>
<evidence type="ECO:0000313" key="1">
    <source>
        <dbReference type="EMBL" id="KAJ9058301.1"/>
    </source>
</evidence>
<accession>A0ACC2S7N9</accession>
<evidence type="ECO:0000313" key="2">
    <source>
        <dbReference type="Proteomes" id="UP001165960"/>
    </source>
</evidence>
<reference evidence="1" key="1">
    <citation type="submission" date="2022-04" db="EMBL/GenBank/DDBJ databases">
        <title>Genome of the entomopathogenic fungus Entomophthora muscae.</title>
        <authorList>
            <person name="Elya C."/>
            <person name="Lovett B.R."/>
            <person name="Lee E."/>
            <person name="Macias A.M."/>
            <person name="Hajek A.E."/>
            <person name="De Bivort B.L."/>
            <person name="Kasson M.T."/>
            <person name="De Fine Licht H.H."/>
            <person name="Stajich J.E."/>
        </authorList>
    </citation>
    <scope>NUCLEOTIDE SEQUENCE</scope>
    <source>
        <strain evidence="1">Berkeley</strain>
    </source>
</reference>